<dbReference type="GO" id="GO:0016600">
    <property type="term" value="C:flotillin complex"/>
    <property type="evidence" value="ECO:0007669"/>
    <property type="project" value="TreeGrafter"/>
</dbReference>
<dbReference type="GO" id="GO:0045661">
    <property type="term" value="P:regulation of myoblast differentiation"/>
    <property type="evidence" value="ECO:0007669"/>
    <property type="project" value="TreeGrafter"/>
</dbReference>
<evidence type="ECO:0000259" key="5">
    <source>
        <dbReference type="Pfam" id="PF01145"/>
    </source>
</evidence>
<dbReference type="SUPFAM" id="SSF117892">
    <property type="entry name" value="Band 7/SPFH domain"/>
    <property type="match status" value="1"/>
</dbReference>
<evidence type="ECO:0000256" key="1">
    <source>
        <dbReference type="ARBA" id="ARBA00004370"/>
    </source>
</evidence>
<name>A0A5K3FB52_MESCO</name>
<evidence type="ECO:0000256" key="2">
    <source>
        <dbReference type="ARBA" id="ARBA00007161"/>
    </source>
</evidence>
<dbReference type="GO" id="GO:0031410">
    <property type="term" value="C:cytoplasmic vesicle"/>
    <property type="evidence" value="ECO:0007669"/>
    <property type="project" value="TreeGrafter"/>
</dbReference>
<protein>
    <submittedName>
        <fullName evidence="6">PHB domain-containing protein</fullName>
    </submittedName>
</protein>
<feature type="domain" description="Band 7" evidence="5">
    <location>
        <begin position="8"/>
        <end position="187"/>
    </location>
</feature>
<comment type="subcellular location">
    <subcellularLocation>
        <location evidence="1">Membrane</location>
    </subcellularLocation>
</comment>
<dbReference type="Gene3D" id="3.30.479.30">
    <property type="entry name" value="Band 7 domain"/>
    <property type="match status" value="1"/>
</dbReference>
<evidence type="ECO:0000256" key="3">
    <source>
        <dbReference type="ARBA" id="ARBA00023136"/>
    </source>
</evidence>
<dbReference type="PANTHER" id="PTHR13806:SF46">
    <property type="entry name" value="FLOTILLIN-1-RELATED"/>
    <property type="match status" value="1"/>
</dbReference>
<dbReference type="Pfam" id="PF01145">
    <property type="entry name" value="Band_7"/>
    <property type="match status" value="1"/>
</dbReference>
<dbReference type="GO" id="GO:0072659">
    <property type="term" value="P:protein localization to plasma membrane"/>
    <property type="evidence" value="ECO:0007669"/>
    <property type="project" value="TreeGrafter"/>
</dbReference>
<evidence type="ECO:0000313" key="6">
    <source>
        <dbReference type="WBParaSite" id="MCU_006407-RA"/>
    </source>
</evidence>
<comment type="similarity">
    <text evidence="2 4">Belongs to the band 7/mec-2 family. Flotillin subfamily.</text>
</comment>
<dbReference type="InterPro" id="IPR001107">
    <property type="entry name" value="Band_7"/>
</dbReference>
<dbReference type="InterPro" id="IPR027705">
    <property type="entry name" value="Flotillin_fam"/>
</dbReference>
<organism evidence="6">
    <name type="scientific">Mesocestoides corti</name>
    <name type="common">Flatworm</name>
    <dbReference type="NCBI Taxonomy" id="53468"/>
    <lineage>
        <taxon>Eukaryota</taxon>
        <taxon>Metazoa</taxon>
        <taxon>Spiralia</taxon>
        <taxon>Lophotrochozoa</taxon>
        <taxon>Platyhelminthes</taxon>
        <taxon>Cestoda</taxon>
        <taxon>Eucestoda</taxon>
        <taxon>Cyclophyllidea</taxon>
        <taxon>Mesocestoididae</taxon>
        <taxon>Mesocestoides</taxon>
    </lineage>
</organism>
<dbReference type="PANTHER" id="PTHR13806">
    <property type="entry name" value="FLOTILLIN-RELATED"/>
    <property type="match status" value="1"/>
</dbReference>
<dbReference type="InterPro" id="IPR036013">
    <property type="entry name" value="Band_7/SPFH_dom_sf"/>
</dbReference>
<sequence length="435" mass="46369">MGNIETSGPNEALVLSGGCFGSSNVKVVVGGWGWSWWCLTDVQRLSLAVMTLNPRCEDVETVEGVAVTVTGVAQVKVVQNNELLMAACEQFLGRDVDDVKLTILHTLEGHLRSILGTLSVEAIYSDRDSFARLVREVAEPDVAHMGIEILSFTIKDVFDRVQYLDSLGRGQIALIKSSAQIGVAEAERDAGIKEAEFEKQLVDERCNADGSIADSKLRFEMLQTEYDQEVNVAKAEAELAYELQAAKEQQQIKNEELGIQLVERRKQIEIEQQEITRNEKSLECSVRIPAEAEAYRTQTIAEGQRTTKIMEATASAGGIRLVGAANATAVEALGAAEADGLVQMAAAFGQFSDAAKLSLVLNALPELAAEVAAPLARTGEIVLIGGDAASTTSTRVDDLVVAAKTLLGAGALPAGVVADLSAAQAATRRATARAI</sequence>
<dbReference type="AlphaFoldDB" id="A0A5K3FB52"/>
<proteinExistence type="inferred from homology"/>
<dbReference type="GO" id="GO:0002020">
    <property type="term" value="F:protease binding"/>
    <property type="evidence" value="ECO:0007669"/>
    <property type="project" value="TreeGrafter"/>
</dbReference>
<accession>A0A5K3FB52</accession>
<dbReference type="WBParaSite" id="MCU_006407-RA">
    <property type="protein sequence ID" value="MCU_006407-RA"/>
    <property type="gene ID" value="MCU_006407"/>
</dbReference>
<reference evidence="6" key="1">
    <citation type="submission" date="2019-11" db="UniProtKB">
        <authorList>
            <consortium name="WormBaseParasite"/>
        </authorList>
    </citation>
    <scope>IDENTIFICATION</scope>
</reference>
<dbReference type="CDD" id="cd03399">
    <property type="entry name" value="SPFH_flotillin"/>
    <property type="match status" value="1"/>
</dbReference>
<evidence type="ECO:0000256" key="4">
    <source>
        <dbReference type="RuleBase" id="RU366054"/>
    </source>
</evidence>
<keyword evidence="3" id="KW-0472">Membrane</keyword>